<keyword evidence="2" id="KW-0830">Ubiquinone</keyword>
<dbReference type="RefSeq" id="WP_306983085.1">
    <property type="nucleotide sequence ID" value="NZ_JAUSUA010000003.1"/>
</dbReference>
<dbReference type="SUPFAM" id="SSF53335">
    <property type="entry name" value="S-adenosyl-L-methionine-dependent methyltransferases"/>
    <property type="match status" value="1"/>
</dbReference>
<evidence type="ECO:0000259" key="1">
    <source>
        <dbReference type="Pfam" id="PF08241"/>
    </source>
</evidence>
<gene>
    <name evidence="2" type="ORF">J2S05_002436</name>
</gene>
<organism evidence="2 3">
    <name type="scientific">Alkalicoccobacillus murimartini</name>
    <dbReference type="NCBI Taxonomy" id="171685"/>
    <lineage>
        <taxon>Bacteria</taxon>
        <taxon>Bacillati</taxon>
        <taxon>Bacillota</taxon>
        <taxon>Bacilli</taxon>
        <taxon>Bacillales</taxon>
        <taxon>Bacillaceae</taxon>
        <taxon>Alkalicoccobacillus</taxon>
    </lineage>
</organism>
<dbReference type="Gene3D" id="3.40.50.150">
    <property type="entry name" value="Vaccinia Virus protein VP39"/>
    <property type="match status" value="1"/>
</dbReference>
<dbReference type="PANTHER" id="PTHR43861">
    <property type="entry name" value="TRANS-ACONITATE 2-METHYLTRANSFERASE-RELATED"/>
    <property type="match status" value="1"/>
</dbReference>
<proteinExistence type="predicted"/>
<name>A0ABT9YIE6_9BACI</name>
<dbReference type="InterPro" id="IPR029063">
    <property type="entry name" value="SAM-dependent_MTases_sf"/>
</dbReference>
<comment type="caution">
    <text evidence="2">The sequence shown here is derived from an EMBL/GenBank/DDBJ whole genome shotgun (WGS) entry which is preliminary data.</text>
</comment>
<evidence type="ECO:0000313" key="2">
    <source>
        <dbReference type="EMBL" id="MDQ0207635.1"/>
    </source>
</evidence>
<reference evidence="2 3" key="1">
    <citation type="submission" date="2023-07" db="EMBL/GenBank/DDBJ databases">
        <title>Genomic Encyclopedia of Type Strains, Phase IV (KMG-IV): sequencing the most valuable type-strain genomes for metagenomic binning, comparative biology and taxonomic classification.</title>
        <authorList>
            <person name="Goeker M."/>
        </authorList>
    </citation>
    <scope>NUCLEOTIDE SEQUENCE [LARGE SCALE GENOMIC DNA]</scope>
    <source>
        <strain evidence="2 3">DSM 19154</strain>
    </source>
</reference>
<sequence length="259" mass="29832">MTNKFDQMENKFTYAERIAHDDWIQLVQSKIVLQGKNVADIGCGGGIYTRVMAEQGPTSVLGLDSSIRMLEAAEAKTSEKNISFAYADCEHLKPVSNQSLDIVLERAVIHHLSKLEMNFKEVSRVLSAEEAVFIVQDRTPEDCLLEGTSSHIRGYLFECFPFLAETEKQRRYSDLEVRAALADSGFNRVEMVPFWETRSIYDSFSELREDLQSRRGRTILHELSDTQINELVEYIYSRLPDNGQIIEKDRWSVWFGFRN</sequence>
<dbReference type="Proteomes" id="UP001225034">
    <property type="component" value="Unassembled WGS sequence"/>
</dbReference>
<keyword evidence="3" id="KW-1185">Reference proteome</keyword>
<dbReference type="EMBL" id="JAUSUA010000003">
    <property type="protein sequence ID" value="MDQ0207635.1"/>
    <property type="molecule type" value="Genomic_DNA"/>
</dbReference>
<dbReference type="CDD" id="cd02440">
    <property type="entry name" value="AdoMet_MTases"/>
    <property type="match status" value="1"/>
</dbReference>
<protein>
    <submittedName>
        <fullName evidence="2">Ubiquinone/menaquinone biosynthesis C-methylase UbiE</fullName>
    </submittedName>
</protein>
<dbReference type="Pfam" id="PF08241">
    <property type="entry name" value="Methyltransf_11"/>
    <property type="match status" value="1"/>
</dbReference>
<evidence type="ECO:0000313" key="3">
    <source>
        <dbReference type="Proteomes" id="UP001225034"/>
    </source>
</evidence>
<accession>A0ABT9YIE6</accession>
<dbReference type="InterPro" id="IPR013216">
    <property type="entry name" value="Methyltransf_11"/>
</dbReference>
<feature type="domain" description="Methyltransferase type 11" evidence="1">
    <location>
        <begin position="40"/>
        <end position="128"/>
    </location>
</feature>